<dbReference type="Pfam" id="PF08867">
    <property type="entry name" value="FRG"/>
    <property type="match status" value="1"/>
</dbReference>
<protein>
    <submittedName>
        <fullName evidence="2">FRG domain-containing protein</fullName>
    </submittedName>
</protein>
<feature type="domain" description="FRG" evidence="1">
    <location>
        <begin position="28"/>
        <end position="124"/>
    </location>
</feature>
<dbReference type="InterPro" id="IPR014966">
    <property type="entry name" value="FRG-dom"/>
</dbReference>
<dbReference type="SMART" id="SM00901">
    <property type="entry name" value="FRG"/>
    <property type="match status" value="1"/>
</dbReference>
<proteinExistence type="predicted"/>
<name>A0A4Y8RLD9_9HYPH</name>
<gene>
    <name evidence="2" type="ORF">E3C22_12630</name>
</gene>
<dbReference type="RefSeq" id="WP_134762372.1">
    <property type="nucleotide sequence ID" value="NZ_SOZD01000003.1"/>
</dbReference>
<dbReference type="AlphaFoldDB" id="A0A4Y8RLD9"/>
<evidence type="ECO:0000313" key="2">
    <source>
        <dbReference type="EMBL" id="TFF23266.1"/>
    </source>
</evidence>
<sequence>MQTVFVSTWAELQEQLFGDMWDGDLGRFRSPFLFRGVGQREFDLIPSLKRLGGRYWELERHVLRNFRKYAHRSTVPHDDDWNWLALGQHHGLPTRLLDWTYSPYVALHFATAEVSLYDRDGAIIMANYRRIAQSLPQGLQHPLTRDGSHVLTAELLREYAGSLQELDQKSGLHGAEWVCFFEPPSLDDRITNQFAVFSMTSTARLDLAAWFAERPELARKLVIDRRLKWEIRDKLDQANVTERVLFPGLDGLSRWLARHYMSPENAHLRANDAGWSAQQQIPPNQD</sequence>
<accession>A0A4Y8RLD9</accession>
<keyword evidence="3" id="KW-1185">Reference proteome</keyword>
<dbReference type="Proteomes" id="UP000298179">
    <property type="component" value="Unassembled WGS sequence"/>
</dbReference>
<organism evidence="2 3">
    <name type="scientific">Jiella endophytica</name>
    <dbReference type="NCBI Taxonomy" id="2558362"/>
    <lineage>
        <taxon>Bacteria</taxon>
        <taxon>Pseudomonadati</taxon>
        <taxon>Pseudomonadota</taxon>
        <taxon>Alphaproteobacteria</taxon>
        <taxon>Hyphomicrobiales</taxon>
        <taxon>Aurantimonadaceae</taxon>
        <taxon>Jiella</taxon>
    </lineage>
</organism>
<evidence type="ECO:0000259" key="1">
    <source>
        <dbReference type="SMART" id="SM00901"/>
    </source>
</evidence>
<dbReference type="OrthoDB" id="9816036at2"/>
<reference evidence="2 3" key="1">
    <citation type="submission" date="2019-03" db="EMBL/GenBank/DDBJ databases">
        <title>Jiella endophytica sp. nov., a novel endophytic bacterium isolated from root of Ficus microcarpa Linn. f.</title>
        <authorList>
            <person name="Tuo L."/>
        </authorList>
    </citation>
    <scope>NUCLEOTIDE SEQUENCE [LARGE SCALE GENOMIC DNA]</scope>
    <source>
        <strain evidence="2 3">CBS5Q-3</strain>
    </source>
</reference>
<evidence type="ECO:0000313" key="3">
    <source>
        <dbReference type="Proteomes" id="UP000298179"/>
    </source>
</evidence>
<dbReference type="EMBL" id="SOZD01000003">
    <property type="protein sequence ID" value="TFF23266.1"/>
    <property type="molecule type" value="Genomic_DNA"/>
</dbReference>
<comment type="caution">
    <text evidence="2">The sequence shown here is derived from an EMBL/GenBank/DDBJ whole genome shotgun (WGS) entry which is preliminary data.</text>
</comment>